<dbReference type="InterPro" id="IPR012902">
    <property type="entry name" value="N_methyl_site"/>
</dbReference>
<dbReference type="PANTHER" id="PTHR30093">
    <property type="entry name" value="GENERAL SECRETION PATHWAY PROTEIN G"/>
    <property type="match status" value="1"/>
</dbReference>
<keyword evidence="2" id="KW-1133">Transmembrane helix</keyword>
<dbReference type="InterPro" id="IPR045584">
    <property type="entry name" value="Pilin-like"/>
</dbReference>
<evidence type="ECO:0000256" key="1">
    <source>
        <dbReference type="ARBA" id="ARBA00022481"/>
    </source>
</evidence>
<dbReference type="GO" id="GO:0015627">
    <property type="term" value="C:type II protein secretion system complex"/>
    <property type="evidence" value="ECO:0007669"/>
    <property type="project" value="InterPro"/>
</dbReference>
<dbReference type="Gene3D" id="3.30.700.10">
    <property type="entry name" value="Glycoprotein, Type 4 Pilin"/>
    <property type="match status" value="1"/>
</dbReference>
<accession>B9XC49</accession>
<feature type="transmembrane region" description="Helical" evidence="2">
    <location>
        <begin position="30"/>
        <end position="56"/>
    </location>
</feature>
<dbReference type="AlphaFoldDB" id="B9XC49"/>
<reference evidence="3 4" key="1">
    <citation type="journal article" date="2011" name="J. Bacteriol.">
        <title>Genome sequence of 'Pedosphaera parvula' Ellin514, an aerobic Verrucomicrobial isolate from pasture soil.</title>
        <authorList>
            <person name="Kant R."/>
            <person name="van Passel M.W."/>
            <person name="Sangwan P."/>
            <person name="Palva A."/>
            <person name="Lucas S."/>
            <person name="Copeland A."/>
            <person name="Lapidus A."/>
            <person name="Glavina Del Rio T."/>
            <person name="Dalin E."/>
            <person name="Tice H."/>
            <person name="Bruce D."/>
            <person name="Goodwin L."/>
            <person name="Pitluck S."/>
            <person name="Chertkov O."/>
            <person name="Larimer F.W."/>
            <person name="Land M.L."/>
            <person name="Hauser L."/>
            <person name="Brettin T.S."/>
            <person name="Detter J.C."/>
            <person name="Han S."/>
            <person name="de Vos W.M."/>
            <person name="Janssen P.H."/>
            <person name="Smidt H."/>
        </authorList>
    </citation>
    <scope>NUCLEOTIDE SEQUENCE [LARGE SCALE GENOMIC DNA]</scope>
    <source>
        <strain evidence="3 4">Ellin514</strain>
    </source>
</reference>
<name>B9XC49_PEDPL</name>
<evidence type="ECO:0008006" key="5">
    <source>
        <dbReference type="Google" id="ProtNLM"/>
    </source>
</evidence>
<dbReference type="NCBIfam" id="TIGR02532">
    <property type="entry name" value="IV_pilin_GFxxxE"/>
    <property type="match status" value="1"/>
</dbReference>
<evidence type="ECO:0000313" key="3">
    <source>
        <dbReference type="EMBL" id="EEF62517.1"/>
    </source>
</evidence>
<dbReference type="STRING" id="320771.Cflav_PD5152"/>
<dbReference type="GO" id="GO:0015628">
    <property type="term" value="P:protein secretion by the type II secretion system"/>
    <property type="evidence" value="ECO:0007669"/>
    <property type="project" value="InterPro"/>
</dbReference>
<dbReference type="OrthoDB" id="263324at2"/>
<dbReference type="EMBL" id="ABOX02000004">
    <property type="protein sequence ID" value="EEF62517.1"/>
    <property type="molecule type" value="Genomic_DNA"/>
</dbReference>
<keyword evidence="4" id="KW-1185">Reference proteome</keyword>
<dbReference type="Proteomes" id="UP000003688">
    <property type="component" value="Unassembled WGS sequence"/>
</dbReference>
<dbReference type="InterPro" id="IPR000983">
    <property type="entry name" value="Bac_GSPG_pilin"/>
</dbReference>
<dbReference type="Pfam" id="PF07963">
    <property type="entry name" value="N_methyl"/>
    <property type="match status" value="1"/>
</dbReference>
<keyword evidence="2" id="KW-0812">Transmembrane</keyword>
<keyword evidence="2" id="KW-0472">Membrane</keyword>
<dbReference type="PANTHER" id="PTHR30093:SF2">
    <property type="entry name" value="TYPE II SECRETION SYSTEM PROTEIN H"/>
    <property type="match status" value="1"/>
</dbReference>
<comment type="caution">
    <text evidence="3">The sequence shown here is derived from an EMBL/GenBank/DDBJ whole genome shotgun (WGS) entry which is preliminary data.</text>
</comment>
<proteinExistence type="predicted"/>
<organism evidence="3 4">
    <name type="scientific">Pedosphaera parvula (strain Ellin514)</name>
    <dbReference type="NCBI Taxonomy" id="320771"/>
    <lineage>
        <taxon>Bacteria</taxon>
        <taxon>Pseudomonadati</taxon>
        <taxon>Verrucomicrobiota</taxon>
        <taxon>Pedosphaerae</taxon>
        <taxon>Pedosphaerales</taxon>
        <taxon>Pedosphaeraceae</taxon>
        <taxon>Pedosphaera</taxon>
    </lineage>
</organism>
<dbReference type="PROSITE" id="PS00409">
    <property type="entry name" value="PROKAR_NTER_METHYL"/>
    <property type="match status" value="1"/>
</dbReference>
<gene>
    <name evidence="3" type="ORF">Cflav_PD5152</name>
</gene>
<keyword evidence="1" id="KW-0488">Methylation</keyword>
<dbReference type="RefSeq" id="WP_007413397.1">
    <property type="nucleotide sequence ID" value="NZ_ABOX02000004.1"/>
</dbReference>
<evidence type="ECO:0000313" key="4">
    <source>
        <dbReference type="Proteomes" id="UP000003688"/>
    </source>
</evidence>
<dbReference type="SUPFAM" id="SSF54523">
    <property type="entry name" value="Pili subunits"/>
    <property type="match status" value="1"/>
</dbReference>
<evidence type="ECO:0000256" key="2">
    <source>
        <dbReference type="SAM" id="Phobius"/>
    </source>
</evidence>
<dbReference type="PRINTS" id="PR00813">
    <property type="entry name" value="BCTERIALGSPG"/>
</dbReference>
<sequence length="298" mass="31890">MADTTPKLNREINRSGGAKLLREAGAGRRAGFTLIELLVVIAIIAILAGLLLPALARAKQKAKTTQCLNNMKQLQLCWTMYVDDNNQLLPLNGPAPTPGPGGNGLPNSWIQGGGQSDPALPWIANGVLYPYNKTVGIYACPANTRQINFPANPPTTFVATMGPQARTVSINYPLGGFTSADLAGSAVLATGAHSVRKFNEINLPNPGPAQMFVFVDENENSVDDGDFAIDPAGSGQNRWWNLPGSRHNNGTTWSFADGHAEYWKWHGTAVLTFTGYYKPADNSDDLARVQACTSPLAN</sequence>
<protein>
    <recommendedName>
        <fullName evidence="5">Type II secretory pathway pseudopilin PulG-like protein</fullName>
    </recommendedName>
</protein>